<dbReference type="Pfam" id="PF07679">
    <property type="entry name" value="I-set"/>
    <property type="match status" value="1"/>
</dbReference>
<keyword evidence="1" id="KW-1133">Transmembrane helix</keyword>
<dbReference type="GO" id="GO:0005886">
    <property type="term" value="C:plasma membrane"/>
    <property type="evidence" value="ECO:0007669"/>
    <property type="project" value="TreeGrafter"/>
</dbReference>
<dbReference type="PANTHER" id="PTHR45080:SF29">
    <property type="entry name" value="NEURAL CELL ADHESION MOLECULE 1-LIKE ISOFORM X1"/>
    <property type="match status" value="1"/>
</dbReference>
<dbReference type="GO" id="GO:0030424">
    <property type="term" value="C:axon"/>
    <property type="evidence" value="ECO:0007669"/>
    <property type="project" value="TreeGrafter"/>
</dbReference>
<evidence type="ECO:0000313" key="3">
    <source>
        <dbReference type="Ensembl" id="ENSPTXP00000027683.1"/>
    </source>
</evidence>
<keyword evidence="1" id="KW-0812">Transmembrane</keyword>
<feature type="domain" description="Ig-like" evidence="2">
    <location>
        <begin position="31"/>
        <end position="112"/>
    </location>
</feature>
<organism evidence="3 4">
    <name type="scientific">Pseudonaja textilis</name>
    <name type="common">Eastern brown snake</name>
    <dbReference type="NCBI Taxonomy" id="8673"/>
    <lineage>
        <taxon>Eukaryota</taxon>
        <taxon>Metazoa</taxon>
        <taxon>Chordata</taxon>
        <taxon>Craniata</taxon>
        <taxon>Vertebrata</taxon>
        <taxon>Euteleostomi</taxon>
        <taxon>Lepidosauria</taxon>
        <taxon>Squamata</taxon>
        <taxon>Bifurcata</taxon>
        <taxon>Unidentata</taxon>
        <taxon>Episquamata</taxon>
        <taxon>Toxicofera</taxon>
        <taxon>Serpentes</taxon>
        <taxon>Colubroidea</taxon>
        <taxon>Elapidae</taxon>
        <taxon>Hydrophiinae</taxon>
        <taxon>Pseudonaja</taxon>
    </lineage>
</organism>
<dbReference type="InterPro" id="IPR036179">
    <property type="entry name" value="Ig-like_dom_sf"/>
</dbReference>
<name>A0A670ZYA2_PSETE</name>
<accession>A0A670ZYA2</accession>
<dbReference type="PROSITE" id="PS50835">
    <property type="entry name" value="IG_LIKE"/>
    <property type="match status" value="1"/>
</dbReference>
<dbReference type="InterPro" id="IPR050958">
    <property type="entry name" value="Cell_Adh-Cytoskel_Orgn"/>
</dbReference>
<sequence length="222" mass="24397">MAGTYICEASVPSISGLKRNESVQVIVEGKPEVDIQQTILQDQTVKFTCTVLGHPPPEIRWNIPGGEAPVKHSANKYISELLVELTPKLIQSGVQCTAENKYGSTRKNFELKMGKKLNFFQSTVCLFVVVGMSVSGQSVLIQMSPRLTILHLATVPSYSGPEKRDLTAVFQTVVASSRSRHQNLDAWEPTRIYDGRSVPGVRGSLFTTFQRGKSTGEAARFP</sequence>
<dbReference type="InterPro" id="IPR013098">
    <property type="entry name" value="Ig_I-set"/>
</dbReference>
<dbReference type="GO" id="GO:0008046">
    <property type="term" value="F:axon guidance receptor activity"/>
    <property type="evidence" value="ECO:0007669"/>
    <property type="project" value="TreeGrafter"/>
</dbReference>
<dbReference type="GeneTree" id="ENSGT00940000161038"/>
<keyword evidence="4" id="KW-1185">Reference proteome</keyword>
<dbReference type="PANTHER" id="PTHR45080">
    <property type="entry name" value="CONTACTIN 5"/>
    <property type="match status" value="1"/>
</dbReference>
<dbReference type="Ensembl" id="ENSPTXT00000028528.1">
    <property type="protein sequence ID" value="ENSPTXP00000027683.1"/>
    <property type="gene ID" value="ENSPTXG00000019068.1"/>
</dbReference>
<dbReference type="GO" id="GO:0007156">
    <property type="term" value="P:homophilic cell adhesion via plasma membrane adhesion molecules"/>
    <property type="evidence" value="ECO:0007669"/>
    <property type="project" value="TreeGrafter"/>
</dbReference>
<protein>
    <recommendedName>
        <fullName evidence="2">Ig-like domain-containing protein</fullName>
    </recommendedName>
</protein>
<dbReference type="SUPFAM" id="SSF48726">
    <property type="entry name" value="Immunoglobulin"/>
    <property type="match status" value="1"/>
</dbReference>
<evidence type="ECO:0000259" key="2">
    <source>
        <dbReference type="PROSITE" id="PS50835"/>
    </source>
</evidence>
<dbReference type="Proteomes" id="UP000472273">
    <property type="component" value="Unplaced"/>
</dbReference>
<reference evidence="3" key="1">
    <citation type="submission" date="2025-08" db="UniProtKB">
        <authorList>
            <consortium name="Ensembl"/>
        </authorList>
    </citation>
    <scope>IDENTIFICATION</scope>
</reference>
<evidence type="ECO:0000313" key="4">
    <source>
        <dbReference type="Proteomes" id="UP000472273"/>
    </source>
</evidence>
<dbReference type="InterPro" id="IPR013783">
    <property type="entry name" value="Ig-like_fold"/>
</dbReference>
<feature type="transmembrane region" description="Helical" evidence="1">
    <location>
        <begin position="117"/>
        <end position="136"/>
    </location>
</feature>
<dbReference type="InterPro" id="IPR007110">
    <property type="entry name" value="Ig-like_dom"/>
</dbReference>
<dbReference type="GO" id="GO:0043025">
    <property type="term" value="C:neuronal cell body"/>
    <property type="evidence" value="ECO:0007669"/>
    <property type="project" value="TreeGrafter"/>
</dbReference>
<reference evidence="3" key="2">
    <citation type="submission" date="2025-09" db="UniProtKB">
        <authorList>
            <consortium name="Ensembl"/>
        </authorList>
    </citation>
    <scope>IDENTIFICATION</scope>
</reference>
<proteinExistence type="predicted"/>
<dbReference type="AlphaFoldDB" id="A0A670ZYA2"/>
<keyword evidence="1" id="KW-0472">Membrane</keyword>
<evidence type="ECO:0000256" key="1">
    <source>
        <dbReference type="SAM" id="Phobius"/>
    </source>
</evidence>
<dbReference type="Gene3D" id="2.60.40.10">
    <property type="entry name" value="Immunoglobulins"/>
    <property type="match status" value="1"/>
</dbReference>
<dbReference type="GO" id="GO:0050808">
    <property type="term" value="P:synapse organization"/>
    <property type="evidence" value="ECO:0007669"/>
    <property type="project" value="TreeGrafter"/>
</dbReference>